<accession>A0A2V0NTQ6</accession>
<dbReference type="STRING" id="307507.A0A2V0NTQ6"/>
<evidence type="ECO:0000256" key="4">
    <source>
        <dbReference type="ARBA" id="ARBA00019929"/>
    </source>
</evidence>
<dbReference type="GO" id="GO:0009522">
    <property type="term" value="C:photosystem I"/>
    <property type="evidence" value="ECO:0007669"/>
    <property type="project" value="UniProtKB-KW"/>
</dbReference>
<evidence type="ECO:0000256" key="10">
    <source>
        <dbReference type="ARBA" id="ARBA00023136"/>
    </source>
</evidence>
<evidence type="ECO:0000256" key="5">
    <source>
        <dbReference type="ARBA" id="ARBA00022531"/>
    </source>
</evidence>
<dbReference type="GO" id="GO:0015979">
    <property type="term" value="P:photosynthesis"/>
    <property type="evidence" value="ECO:0007669"/>
    <property type="project" value="UniProtKB-KW"/>
</dbReference>
<evidence type="ECO:0000256" key="9">
    <source>
        <dbReference type="ARBA" id="ARBA00023078"/>
    </source>
</evidence>
<dbReference type="GO" id="GO:0009535">
    <property type="term" value="C:chloroplast thylakoid membrane"/>
    <property type="evidence" value="ECO:0007669"/>
    <property type="project" value="UniProtKB-SubCell"/>
</dbReference>
<dbReference type="AlphaFoldDB" id="A0A2V0NTQ6"/>
<comment type="caution">
    <text evidence="12">The sequence shown here is derived from an EMBL/GenBank/DDBJ whole genome shotgun (WGS) entry which is preliminary data.</text>
</comment>
<dbReference type="EMBL" id="BDRX01000021">
    <property type="protein sequence ID" value="GBF91021.1"/>
    <property type="molecule type" value="Genomic_DNA"/>
</dbReference>
<evidence type="ECO:0000256" key="7">
    <source>
        <dbReference type="ARBA" id="ARBA00022836"/>
    </source>
</evidence>
<dbReference type="Proteomes" id="UP000247498">
    <property type="component" value="Unassembled WGS sequence"/>
</dbReference>
<evidence type="ECO:0000256" key="6">
    <source>
        <dbReference type="ARBA" id="ARBA00022692"/>
    </source>
</evidence>
<organism evidence="12 13">
    <name type="scientific">Raphidocelis subcapitata</name>
    <dbReference type="NCBI Taxonomy" id="307507"/>
    <lineage>
        <taxon>Eukaryota</taxon>
        <taxon>Viridiplantae</taxon>
        <taxon>Chlorophyta</taxon>
        <taxon>core chlorophytes</taxon>
        <taxon>Chlorophyceae</taxon>
        <taxon>CS clade</taxon>
        <taxon>Sphaeropleales</taxon>
        <taxon>Selenastraceae</taxon>
        <taxon>Raphidocelis</taxon>
    </lineage>
</organism>
<dbReference type="PANTHER" id="PTHR35775:SF2">
    <property type="entry name" value="PHOTOSYSTEM I REACTION CENTER SUBUNIT VIII"/>
    <property type="match status" value="1"/>
</dbReference>
<feature type="transmembrane region" description="Helical" evidence="11">
    <location>
        <begin position="75"/>
        <end position="101"/>
    </location>
</feature>
<comment type="function">
    <text evidence="1">May help in the organization of the PsaL subunit.</text>
</comment>
<keyword evidence="7" id="KW-0603">Photosystem I</keyword>
<keyword evidence="5" id="KW-0602">Photosynthesis</keyword>
<keyword evidence="6 11" id="KW-0812">Transmembrane</keyword>
<evidence type="ECO:0000256" key="11">
    <source>
        <dbReference type="SAM" id="Phobius"/>
    </source>
</evidence>
<dbReference type="HAMAP" id="MF_00431">
    <property type="entry name" value="PSI_PsaI"/>
    <property type="match status" value="1"/>
</dbReference>
<dbReference type="InterPro" id="IPR001302">
    <property type="entry name" value="PSI_PsaI"/>
</dbReference>
<evidence type="ECO:0000313" key="13">
    <source>
        <dbReference type="Proteomes" id="UP000247498"/>
    </source>
</evidence>
<dbReference type="SUPFAM" id="SSF81540">
    <property type="entry name" value="Subunit VIII of photosystem I reaction centre, PsaI"/>
    <property type="match status" value="1"/>
</dbReference>
<dbReference type="Pfam" id="PF00796">
    <property type="entry name" value="PSI_8"/>
    <property type="match status" value="1"/>
</dbReference>
<keyword evidence="13" id="KW-1185">Reference proteome</keyword>
<proteinExistence type="inferred from homology"/>
<protein>
    <recommendedName>
        <fullName evidence="4">Photosystem I reaction center subunit VIII</fullName>
    </recommendedName>
</protein>
<evidence type="ECO:0000313" key="12">
    <source>
        <dbReference type="EMBL" id="GBF91021.1"/>
    </source>
</evidence>
<name>A0A2V0NTQ6_9CHLO</name>
<evidence type="ECO:0000256" key="8">
    <source>
        <dbReference type="ARBA" id="ARBA00022989"/>
    </source>
</evidence>
<keyword evidence="9" id="KW-0793">Thylakoid</keyword>
<evidence type="ECO:0000256" key="2">
    <source>
        <dbReference type="ARBA" id="ARBA00004581"/>
    </source>
</evidence>
<dbReference type="OrthoDB" id="543158at2759"/>
<sequence>MIAQRVQAKPAVASRATRAVAVRPVASTKAQASKQVAVAAAAAAVALTVAHPAEASQLVATVASAAEGYPFVPPAWMPSVLVPTVGLIVPALAMAWAFTWISKEESA</sequence>
<evidence type="ECO:0000256" key="1">
    <source>
        <dbReference type="ARBA" id="ARBA00003541"/>
    </source>
</evidence>
<gene>
    <name evidence="12" type="ORF">Rsub_03876</name>
</gene>
<dbReference type="PANTHER" id="PTHR35775">
    <property type="match status" value="1"/>
</dbReference>
<dbReference type="InterPro" id="IPR036357">
    <property type="entry name" value="PSI_PsaI_sf"/>
</dbReference>
<keyword evidence="8 11" id="KW-1133">Transmembrane helix</keyword>
<reference evidence="12 13" key="1">
    <citation type="journal article" date="2018" name="Sci. Rep.">
        <title>Raphidocelis subcapitata (=Pseudokirchneriella subcapitata) provides an insight into genome evolution and environmental adaptations in the Sphaeropleales.</title>
        <authorList>
            <person name="Suzuki S."/>
            <person name="Yamaguchi H."/>
            <person name="Nakajima N."/>
            <person name="Kawachi M."/>
        </authorList>
    </citation>
    <scope>NUCLEOTIDE SEQUENCE [LARGE SCALE GENOMIC DNA]</scope>
    <source>
        <strain evidence="12 13">NIES-35</strain>
    </source>
</reference>
<comment type="similarity">
    <text evidence="3">Belongs to the PsaI family.</text>
</comment>
<comment type="subcellular location">
    <subcellularLocation>
        <location evidence="2">Plastid</location>
        <location evidence="2">Chloroplast thylakoid membrane</location>
        <topology evidence="2">Single-pass membrane protein</topology>
    </subcellularLocation>
</comment>
<evidence type="ECO:0000256" key="3">
    <source>
        <dbReference type="ARBA" id="ARBA00005252"/>
    </source>
</evidence>
<dbReference type="InParanoid" id="A0A2V0NTQ6"/>
<keyword evidence="10 11" id="KW-0472">Membrane</keyword>